<dbReference type="AlphaFoldDB" id="A0A3E2HJN5"/>
<comment type="pathway">
    <text evidence="1">Mycotoxin biosynthesis.</text>
</comment>
<proteinExistence type="inferred from homology"/>
<dbReference type="Pfam" id="PF11807">
    <property type="entry name" value="UstYa"/>
    <property type="match status" value="1"/>
</dbReference>
<evidence type="ECO:0000256" key="3">
    <source>
        <dbReference type="SAM" id="Phobius"/>
    </source>
</evidence>
<evidence type="ECO:0000313" key="4">
    <source>
        <dbReference type="EMBL" id="RFU33618.1"/>
    </source>
</evidence>
<evidence type="ECO:0000313" key="5">
    <source>
        <dbReference type="Proteomes" id="UP000258309"/>
    </source>
</evidence>
<feature type="non-terminal residue" evidence="4">
    <location>
        <position position="1"/>
    </location>
</feature>
<dbReference type="Proteomes" id="UP000258309">
    <property type="component" value="Unassembled WGS sequence"/>
</dbReference>
<dbReference type="InterPro" id="IPR021765">
    <property type="entry name" value="UstYa-like"/>
</dbReference>
<keyword evidence="3" id="KW-0472">Membrane</keyword>
<keyword evidence="3" id="KW-1133">Transmembrane helix</keyword>
<evidence type="ECO:0000256" key="2">
    <source>
        <dbReference type="ARBA" id="ARBA00035112"/>
    </source>
</evidence>
<feature type="transmembrane region" description="Helical" evidence="3">
    <location>
        <begin position="56"/>
        <end position="77"/>
    </location>
</feature>
<evidence type="ECO:0000256" key="1">
    <source>
        <dbReference type="ARBA" id="ARBA00004685"/>
    </source>
</evidence>
<comment type="caution">
    <text evidence="4">The sequence shown here is derived from an EMBL/GenBank/DDBJ whole genome shotgun (WGS) entry which is preliminary data.</text>
</comment>
<dbReference type="STRING" id="5539.A0A3E2HJN5"/>
<keyword evidence="5" id="KW-1185">Reference proteome</keyword>
<dbReference type="PANTHER" id="PTHR33365:SF4">
    <property type="entry name" value="CYCLOCHLOROTINE BIOSYNTHESIS PROTEIN O"/>
    <property type="match status" value="1"/>
</dbReference>
<comment type="similarity">
    <text evidence="2">Belongs to the ustYa family.</text>
</comment>
<dbReference type="OMA" id="IMCQSDT"/>
<dbReference type="PANTHER" id="PTHR33365">
    <property type="entry name" value="YALI0B05434P"/>
    <property type="match status" value="1"/>
</dbReference>
<keyword evidence="3" id="KW-0812">Transmembrane</keyword>
<feature type="non-terminal residue" evidence="4">
    <location>
        <position position="278"/>
    </location>
</feature>
<accession>A0A3E2HJN5</accession>
<dbReference type="EMBL" id="NCSJ02000033">
    <property type="protein sequence ID" value="RFU33618.1"/>
    <property type="molecule type" value="Genomic_DNA"/>
</dbReference>
<dbReference type="OrthoDB" id="3687641at2759"/>
<dbReference type="GO" id="GO:0043386">
    <property type="term" value="P:mycotoxin biosynthetic process"/>
    <property type="evidence" value="ECO:0007669"/>
    <property type="project" value="InterPro"/>
</dbReference>
<evidence type="ECO:0008006" key="6">
    <source>
        <dbReference type="Google" id="ProtNLM"/>
    </source>
</evidence>
<sequence>MASKYIPVQDEEKLEEVDFRKRSNSTHSLGSTLLADEDQDADIMDLSSRWQFSQKWMWLVHVVLLSLSFTLFVSAYYNRLSTLTHVQLFSAYSPAAPAVQYESVKFNATMGQRSPYVGYGREVDSAWHAIYHDVGDQMISEVQLQTLGMPKTSLKVTNPKTGIEGYRVGMEVFHQLHCVNLLRQVAYKDHYETMSDITASPEELQMHTDHCLEILRLNIQCNADIGLYTFETLPDDPLPRPQLNTQHTCRNFDAIKEWAMEHSVGNMEGPVVEIEKEY</sequence>
<protein>
    <recommendedName>
        <fullName evidence="6">Tat pathway signal sequence</fullName>
    </recommendedName>
</protein>
<gene>
    <name evidence="4" type="ORF">B7463_g2726</name>
</gene>
<organism evidence="4 5">
    <name type="scientific">Scytalidium lignicola</name>
    <name type="common">Hyphomycete</name>
    <dbReference type="NCBI Taxonomy" id="5539"/>
    <lineage>
        <taxon>Eukaryota</taxon>
        <taxon>Fungi</taxon>
        <taxon>Dikarya</taxon>
        <taxon>Ascomycota</taxon>
        <taxon>Pezizomycotina</taxon>
        <taxon>Leotiomycetes</taxon>
        <taxon>Leotiomycetes incertae sedis</taxon>
        <taxon>Scytalidium</taxon>
    </lineage>
</organism>
<name>A0A3E2HJN5_SCYLI</name>
<reference evidence="4 5" key="1">
    <citation type="submission" date="2018-05" db="EMBL/GenBank/DDBJ databases">
        <title>Draft genome sequence of Scytalidium lignicola DSM 105466, a ubiquitous saprotrophic fungus.</title>
        <authorList>
            <person name="Buettner E."/>
            <person name="Gebauer A.M."/>
            <person name="Hofrichter M."/>
            <person name="Liers C."/>
            <person name="Kellner H."/>
        </authorList>
    </citation>
    <scope>NUCLEOTIDE SEQUENCE [LARGE SCALE GENOMIC DNA]</scope>
    <source>
        <strain evidence="4 5">DSM 105466</strain>
    </source>
</reference>